<proteinExistence type="predicted"/>
<evidence type="ECO:0000256" key="1">
    <source>
        <dbReference type="SAM" id="MobiDB-lite"/>
    </source>
</evidence>
<dbReference type="AlphaFoldDB" id="A0A225WIN7"/>
<gene>
    <name evidence="2" type="ORF">PHMEG_0008998</name>
</gene>
<evidence type="ECO:0000313" key="3">
    <source>
        <dbReference type="Proteomes" id="UP000198211"/>
    </source>
</evidence>
<feature type="compositionally biased region" description="Basic and acidic residues" evidence="1">
    <location>
        <begin position="48"/>
        <end position="58"/>
    </location>
</feature>
<dbReference type="OrthoDB" id="128646at2759"/>
<dbReference type="EMBL" id="NBNE01000812">
    <property type="protein sequence ID" value="OWZ17108.1"/>
    <property type="molecule type" value="Genomic_DNA"/>
</dbReference>
<dbReference type="Proteomes" id="UP000198211">
    <property type="component" value="Unassembled WGS sequence"/>
</dbReference>
<keyword evidence="3" id="KW-1185">Reference proteome</keyword>
<accession>A0A225WIN7</accession>
<protein>
    <submittedName>
        <fullName evidence="2">Uncharacterized protein</fullName>
    </submittedName>
</protein>
<sequence length="145" mass="16638">MIDHGVEMPITLANQQEISVPNARLKRHALVKPTNPDINWFEETVKPRVESEKKEVNKPKTPNKKRINPRIVNIPSSIALKIGGQRFAVAGSTINAGTRYFHHGFFSTITGETKCTTNKQFRRTLKKPERLDCLRRKSKRTLKKH</sequence>
<name>A0A225WIN7_9STRA</name>
<evidence type="ECO:0000313" key="2">
    <source>
        <dbReference type="EMBL" id="OWZ17108.1"/>
    </source>
</evidence>
<comment type="caution">
    <text evidence="2">The sequence shown here is derived from an EMBL/GenBank/DDBJ whole genome shotgun (WGS) entry which is preliminary data.</text>
</comment>
<reference evidence="3" key="1">
    <citation type="submission" date="2017-03" db="EMBL/GenBank/DDBJ databases">
        <title>Phytopthora megakarya and P. palmivora, two closely related causual agents of cacao black pod achieved similar genome size and gene model numbers by different mechanisms.</title>
        <authorList>
            <person name="Ali S."/>
            <person name="Shao J."/>
            <person name="Larry D.J."/>
            <person name="Kronmiller B."/>
            <person name="Shen D."/>
            <person name="Strem M.D."/>
            <person name="Melnick R.L."/>
            <person name="Guiltinan M.J."/>
            <person name="Tyler B.M."/>
            <person name="Meinhardt L.W."/>
            <person name="Bailey B.A."/>
        </authorList>
    </citation>
    <scope>NUCLEOTIDE SEQUENCE [LARGE SCALE GENOMIC DNA]</scope>
    <source>
        <strain evidence="3">zdho120</strain>
    </source>
</reference>
<feature type="region of interest" description="Disordered" evidence="1">
    <location>
        <begin position="48"/>
        <end position="68"/>
    </location>
</feature>
<organism evidence="2 3">
    <name type="scientific">Phytophthora megakarya</name>
    <dbReference type="NCBI Taxonomy" id="4795"/>
    <lineage>
        <taxon>Eukaryota</taxon>
        <taxon>Sar</taxon>
        <taxon>Stramenopiles</taxon>
        <taxon>Oomycota</taxon>
        <taxon>Peronosporomycetes</taxon>
        <taxon>Peronosporales</taxon>
        <taxon>Peronosporaceae</taxon>
        <taxon>Phytophthora</taxon>
    </lineage>
</organism>